<protein>
    <recommendedName>
        <fullName evidence="4">LPXTG cell wall anchor domain-containing protein</fullName>
    </recommendedName>
</protein>
<keyword evidence="1" id="KW-1133">Transmembrane helix</keyword>
<sequence length="52" mass="5532">MSVVHATRGTYRETVMTQNGSLAHTGVSWPIYALVGLMAAGVGVLARIFKRG</sequence>
<reference evidence="2 3" key="1">
    <citation type="submission" date="2018-06" db="EMBL/GenBank/DDBJ databases">
        <title>The complete genome sequence of a nosiheptide producer Streptomyces actuosus ATCC 25421: deducing the ability of producing a new class III lantibiotics.</title>
        <authorList>
            <person name="Liu W."/>
            <person name="Sun F."/>
            <person name="Hu Y."/>
        </authorList>
    </citation>
    <scope>NUCLEOTIDE SEQUENCE [LARGE SCALE GENOMIC DNA]</scope>
    <source>
        <strain evidence="2 3">ATCC 25421</strain>
    </source>
</reference>
<accession>A0A2U9P9X6</accession>
<dbReference type="AlphaFoldDB" id="A0A2U9P9X6"/>
<keyword evidence="1" id="KW-0812">Transmembrane</keyword>
<feature type="transmembrane region" description="Helical" evidence="1">
    <location>
        <begin position="29"/>
        <end position="49"/>
    </location>
</feature>
<dbReference type="OrthoDB" id="9952099at2"/>
<evidence type="ECO:0000313" key="2">
    <source>
        <dbReference type="EMBL" id="AWT46599.1"/>
    </source>
</evidence>
<name>A0A2U9P9X6_STRAS</name>
<dbReference type="EMBL" id="CP029788">
    <property type="protein sequence ID" value="AWT46599.1"/>
    <property type="molecule type" value="Genomic_DNA"/>
</dbReference>
<organism evidence="2 3">
    <name type="scientific">Streptomyces actuosus</name>
    <dbReference type="NCBI Taxonomy" id="1885"/>
    <lineage>
        <taxon>Bacteria</taxon>
        <taxon>Bacillati</taxon>
        <taxon>Actinomycetota</taxon>
        <taxon>Actinomycetes</taxon>
        <taxon>Kitasatosporales</taxon>
        <taxon>Streptomycetaceae</taxon>
        <taxon>Streptomyces</taxon>
    </lineage>
</organism>
<keyword evidence="3" id="KW-1185">Reference proteome</keyword>
<proteinExistence type="predicted"/>
<dbReference type="KEGG" id="sact:DMT42_32775"/>
<evidence type="ECO:0000256" key="1">
    <source>
        <dbReference type="SAM" id="Phobius"/>
    </source>
</evidence>
<evidence type="ECO:0008006" key="4">
    <source>
        <dbReference type="Google" id="ProtNLM"/>
    </source>
</evidence>
<dbReference type="NCBIfam" id="TIGR01167">
    <property type="entry name" value="LPXTG_anchor"/>
    <property type="match status" value="1"/>
</dbReference>
<gene>
    <name evidence="2" type="ORF">DMT42_32775</name>
</gene>
<keyword evidence="1" id="KW-0472">Membrane</keyword>
<dbReference type="Proteomes" id="UP000247634">
    <property type="component" value="Chromosome"/>
</dbReference>
<evidence type="ECO:0000313" key="3">
    <source>
        <dbReference type="Proteomes" id="UP000247634"/>
    </source>
</evidence>